<dbReference type="InterPro" id="IPR027359">
    <property type="entry name" value="Volt_channel_dom_sf"/>
</dbReference>
<feature type="transmembrane region" description="Helical" evidence="5">
    <location>
        <begin position="81"/>
        <end position="104"/>
    </location>
</feature>
<accession>A0ABU7B1I1</accession>
<evidence type="ECO:0000256" key="1">
    <source>
        <dbReference type="ARBA" id="ARBA00004141"/>
    </source>
</evidence>
<dbReference type="Proteomes" id="UP001345963">
    <property type="component" value="Unassembled WGS sequence"/>
</dbReference>
<proteinExistence type="predicted"/>
<feature type="transmembrane region" description="Helical" evidence="5">
    <location>
        <begin position="15"/>
        <end position="34"/>
    </location>
</feature>
<evidence type="ECO:0000256" key="3">
    <source>
        <dbReference type="ARBA" id="ARBA00022989"/>
    </source>
</evidence>
<dbReference type="InterPro" id="IPR043203">
    <property type="entry name" value="VGCC_Ca_Na"/>
</dbReference>
<evidence type="ECO:0000313" key="7">
    <source>
        <dbReference type="EMBL" id="MED6243414.1"/>
    </source>
</evidence>
<dbReference type="PANTHER" id="PTHR10037:SF230">
    <property type="entry name" value="CA[2+]-CHANNEL PROTEIN ALPHA[[1]] SUBUNIT T, ISOFORM F"/>
    <property type="match status" value="1"/>
</dbReference>
<feature type="domain" description="Ion transport" evidence="6">
    <location>
        <begin position="1"/>
        <end position="104"/>
    </location>
</feature>
<gene>
    <name evidence="7" type="ORF">ATANTOWER_019779</name>
</gene>
<dbReference type="PANTHER" id="PTHR10037">
    <property type="entry name" value="VOLTAGE-GATED CATION CHANNEL CALCIUM AND SODIUM"/>
    <property type="match status" value="1"/>
</dbReference>
<dbReference type="Pfam" id="PF00520">
    <property type="entry name" value="Ion_trans"/>
    <property type="match status" value="1"/>
</dbReference>
<dbReference type="Gene3D" id="1.10.287.70">
    <property type="match status" value="1"/>
</dbReference>
<dbReference type="Gene3D" id="1.20.120.350">
    <property type="entry name" value="Voltage-gated potassium channels. Chain C"/>
    <property type="match status" value="1"/>
</dbReference>
<dbReference type="EMBL" id="JAHUTI010033655">
    <property type="protein sequence ID" value="MED6243414.1"/>
    <property type="molecule type" value="Genomic_DNA"/>
</dbReference>
<dbReference type="SUPFAM" id="SSF81324">
    <property type="entry name" value="Voltage-gated potassium channels"/>
    <property type="match status" value="1"/>
</dbReference>
<dbReference type="InterPro" id="IPR005821">
    <property type="entry name" value="Ion_trans_dom"/>
</dbReference>
<organism evidence="7 8">
    <name type="scientific">Ataeniobius toweri</name>
    <dbReference type="NCBI Taxonomy" id="208326"/>
    <lineage>
        <taxon>Eukaryota</taxon>
        <taxon>Metazoa</taxon>
        <taxon>Chordata</taxon>
        <taxon>Craniata</taxon>
        <taxon>Vertebrata</taxon>
        <taxon>Euteleostomi</taxon>
        <taxon>Actinopterygii</taxon>
        <taxon>Neopterygii</taxon>
        <taxon>Teleostei</taxon>
        <taxon>Neoteleostei</taxon>
        <taxon>Acanthomorphata</taxon>
        <taxon>Ovalentaria</taxon>
        <taxon>Atherinomorphae</taxon>
        <taxon>Cyprinodontiformes</taxon>
        <taxon>Goodeidae</taxon>
        <taxon>Ataeniobius</taxon>
    </lineage>
</organism>
<sequence length="107" mass="12272">LLKFIAFGFVRFLKVRWNVLDTVVVLVSVISILLTKLELSHNIPINPSIFRVLRILRLAQVLKTTKLKVLLKTIIRTLSQIGNIGFLFMFFFFIYAALGVEFFGEIG</sequence>
<protein>
    <recommendedName>
        <fullName evidence="6">Ion transport domain-containing protein</fullName>
    </recommendedName>
</protein>
<evidence type="ECO:0000256" key="4">
    <source>
        <dbReference type="ARBA" id="ARBA00023136"/>
    </source>
</evidence>
<keyword evidence="8" id="KW-1185">Reference proteome</keyword>
<comment type="caution">
    <text evidence="7">The sequence shown here is derived from an EMBL/GenBank/DDBJ whole genome shotgun (WGS) entry which is preliminary data.</text>
</comment>
<keyword evidence="3 5" id="KW-1133">Transmembrane helix</keyword>
<evidence type="ECO:0000256" key="5">
    <source>
        <dbReference type="SAM" id="Phobius"/>
    </source>
</evidence>
<reference evidence="7 8" key="1">
    <citation type="submission" date="2021-07" db="EMBL/GenBank/DDBJ databases">
        <authorList>
            <person name="Palmer J.M."/>
        </authorList>
    </citation>
    <scope>NUCLEOTIDE SEQUENCE [LARGE SCALE GENOMIC DNA]</scope>
    <source>
        <strain evidence="7 8">AT_MEX2019</strain>
        <tissue evidence="7">Muscle</tissue>
    </source>
</reference>
<keyword evidence="4 5" id="KW-0472">Membrane</keyword>
<keyword evidence="2 5" id="KW-0812">Transmembrane</keyword>
<comment type="subcellular location">
    <subcellularLocation>
        <location evidence="1">Membrane</location>
        <topology evidence="1">Multi-pass membrane protein</topology>
    </subcellularLocation>
</comment>
<name>A0ABU7B1I1_9TELE</name>
<evidence type="ECO:0000256" key="2">
    <source>
        <dbReference type="ARBA" id="ARBA00022692"/>
    </source>
</evidence>
<feature type="non-terminal residue" evidence="7">
    <location>
        <position position="1"/>
    </location>
</feature>
<evidence type="ECO:0000259" key="6">
    <source>
        <dbReference type="Pfam" id="PF00520"/>
    </source>
</evidence>
<evidence type="ECO:0000313" key="8">
    <source>
        <dbReference type="Proteomes" id="UP001345963"/>
    </source>
</evidence>